<gene>
    <name evidence="1" type="primary">ABSGL_08672.1 scaffold 10421</name>
</gene>
<reference evidence="1" key="1">
    <citation type="submission" date="2016-04" db="EMBL/GenBank/DDBJ databases">
        <authorList>
            <person name="Evans L.H."/>
            <person name="Alamgir A."/>
            <person name="Owens N."/>
            <person name="Weber N.D."/>
            <person name="Virtaneva K."/>
            <person name="Barbian K."/>
            <person name="Babar A."/>
            <person name="Rosenke K."/>
        </authorList>
    </citation>
    <scope>NUCLEOTIDE SEQUENCE [LARGE SCALE GENOMIC DNA]</scope>
    <source>
        <strain evidence="1">CBS 101.48</strain>
    </source>
</reference>
<accession>A0A168PRN6</accession>
<evidence type="ECO:0000313" key="2">
    <source>
        <dbReference type="Proteomes" id="UP000078561"/>
    </source>
</evidence>
<name>A0A168PRN6_ABSGL</name>
<dbReference type="AlphaFoldDB" id="A0A168PRN6"/>
<evidence type="ECO:0000313" key="1">
    <source>
        <dbReference type="EMBL" id="SAM02856.1"/>
    </source>
</evidence>
<keyword evidence="2" id="KW-1185">Reference proteome</keyword>
<organism evidence="1">
    <name type="scientific">Absidia glauca</name>
    <name type="common">Pin mould</name>
    <dbReference type="NCBI Taxonomy" id="4829"/>
    <lineage>
        <taxon>Eukaryota</taxon>
        <taxon>Fungi</taxon>
        <taxon>Fungi incertae sedis</taxon>
        <taxon>Mucoromycota</taxon>
        <taxon>Mucoromycotina</taxon>
        <taxon>Mucoromycetes</taxon>
        <taxon>Mucorales</taxon>
        <taxon>Cunninghamellaceae</taxon>
        <taxon>Absidia</taxon>
    </lineage>
</organism>
<protein>
    <submittedName>
        <fullName evidence="1">Uncharacterized protein</fullName>
    </submittedName>
</protein>
<sequence>MNTTGPLLKLCSPGLQQKVKDWADGLDAILLEAGKETIDRHALLAEVTNVPRRTYRKIQPWNAFLAEEARGNVFKEVEVCANQLTNLGIQSIFIATSPRGEHAVWEKVKTLAVGDEAKQFILTDDIPKQFEAFLWAYPDEASDADTTNAATRPNIPRRIRNPLRQQATEKLQKAYGAALGIDKMRVQWNKVFVGPTYPQDMDYVSVETWPQNRGGVQKDKNSIAIKVSLTFSEGLRNGQEYYGGIDDGRNYLGYRGGFRSVEARIVHRL</sequence>
<proteinExistence type="predicted"/>
<dbReference type="InParanoid" id="A0A168PRN6"/>
<dbReference type="EMBL" id="LT554016">
    <property type="protein sequence ID" value="SAM02856.1"/>
    <property type="molecule type" value="Genomic_DNA"/>
</dbReference>
<dbReference type="Proteomes" id="UP000078561">
    <property type="component" value="Unassembled WGS sequence"/>
</dbReference>